<accession>A0ABQ2ZKQ8</accession>
<gene>
    <name evidence="2" type="ORF">GCM10010326_05890</name>
</gene>
<evidence type="ECO:0000256" key="1">
    <source>
        <dbReference type="SAM" id="MobiDB-lite"/>
    </source>
</evidence>
<evidence type="ECO:0000313" key="3">
    <source>
        <dbReference type="Proteomes" id="UP000600946"/>
    </source>
</evidence>
<feature type="region of interest" description="Disordered" evidence="1">
    <location>
        <begin position="36"/>
        <end position="68"/>
    </location>
</feature>
<protein>
    <recommendedName>
        <fullName evidence="4">Secreted protein</fullName>
    </recommendedName>
</protein>
<name>A0ABQ2ZKQ8_9ACTN</name>
<sequence length="68" mass="7544">MKGRQYPTEGKDMILVTMLILVAVLAPLTVLALAPKAPARRNPLPRGRFARRRLPVVPPQPGGRRHAR</sequence>
<evidence type="ECO:0008006" key="4">
    <source>
        <dbReference type="Google" id="ProtNLM"/>
    </source>
</evidence>
<dbReference type="Proteomes" id="UP000600946">
    <property type="component" value="Unassembled WGS sequence"/>
</dbReference>
<dbReference type="EMBL" id="BMUU01000001">
    <property type="protein sequence ID" value="GGY16657.1"/>
    <property type="molecule type" value="Genomic_DNA"/>
</dbReference>
<proteinExistence type="predicted"/>
<keyword evidence="3" id="KW-1185">Reference proteome</keyword>
<comment type="caution">
    <text evidence="2">The sequence shown here is derived from an EMBL/GenBank/DDBJ whole genome shotgun (WGS) entry which is preliminary data.</text>
</comment>
<organism evidence="2 3">
    <name type="scientific">Streptomyces xanthochromogenes</name>
    <dbReference type="NCBI Taxonomy" id="67384"/>
    <lineage>
        <taxon>Bacteria</taxon>
        <taxon>Bacillati</taxon>
        <taxon>Actinomycetota</taxon>
        <taxon>Actinomycetes</taxon>
        <taxon>Kitasatosporales</taxon>
        <taxon>Streptomycetaceae</taxon>
        <taxon>Streptomyces</taxon>
    </lineage>
</organism>
<evidence type="ECO:0000313" key="2">
    <source>
        <dbReference type="EMBL" id="GGY16657.1"/>
    </source>
</evidence>
<reference evidence="3" key="1">
    <citation type="journal article" date="2019" name="Int. J. Syst. Evol. Microbiol.">
        <title>The Global Catalogue of Microorganisms (GCM) 10K type strain sequencing project: providing services to taxonomists for standard genome sequencing and annotation.</title>
        <authorList>
            <consortium name="The Broad Institute Genomics Platform"/>
            <consortium name="The Broad Institute Genome Sequencing Center for Infectious Disease"/>
            <person name="Wu L."/>
            <person name="Ma J."/>
        </authorList>
    </citation>
    <scope>NUCLEOTIDE SEQUENCE [LARGE SCALE GENOMIC DNA]</scope>
    <source>
        <strain evidence="3">JCM 4594</strain>
    </source>
</reference>